<name>A0A4D6NMA3_VIGUN</name>
<sequence length="137" mass="15987">MPRSWSPAQAKSFCLSEIENKEYFEFSLKLAYLAQARGLRSGEHSKLKGASYCHSCLGESFPFGRETTRLDASGKHRHLRQRTQQLQEHTQELRTMAQNENEITVVNPNTNYENKLEKKERERKNNLRGTENEVERT</sequence>
<gene>
    <name evidence="2" type="ORF">DEO72_LG11g1971</name>
</gene>
<dbReference type="AlphaFoldDB" id="A0A4D6NMA3"/>
<reference evidence="2 3" key="1">
    <citation type="submission" date="2019-04" db="EMBL/GenBank/DDBJ databases">
        <title>An improved genome assembly and genetic linkage map for asparagus bean, Vigna unguiculata ssp. sesquipedialis.</title>
        <authorList>
            <person name="Xia Q."/>
            <person name="Zhang R."/>
            <person name="Dong Y."/>
        </authorList>
    </citation>
    <scope>NUCLEOTIDE SEQUENCE [LARGE SCALE GENOMIC DNA]</scope>
    <source>
        <tissue evidence="2">Leaf</tissue>
    </source>
</reference>
<organism evidence="2 3">
    <name type="scientific">Vigna unguiculata</name>
    <name type="common">Cowpea</name>
    <dbReference type="NCBI Taxonomy" id="3917"/>
    <lineage>
        <taxon>Eukaryota</taxon>
        <taxon>Viridiplantae</taxon>
        <taxon>Streptophyta</taxon>
        <taxon>Embryophyta</taxon>
        <taxon>Tracheophyta</taxon>
        <taxon>Spermatophyta</taxon>
        <taxon>Magnoliopsida</taxon>
        <taxon>eudicotyledons</taxon>
        <taxon>Gunneridae</taxon>
        <taxon>Pentapetalae</taxon>
        <taxon>rosids</taxon>
        <taxon>fabids</taxon>
        <taxon>Fabales</taxon>
        <taxon>Fabaceae</taxon>
        <taxon>Papilionoideae</taxon>
        <taxon>50 kb inversion clade</taxon>
        <taxon>NPAAA clade</taxon>
        <taxon>indigoferoid/millettioid clade</taxon>
        <taxon>Phaseoleae</taxon>
        <taxon>Vigna</taxon>
    </lineage>
</organism>
<accession>A0A4D6NMA3</accession>
<feature type="compositionally biased region" description="Basic and acidic residues" evidence="1">
    <location>
        <begin position="114"/>
        <end position="137"/>
    </location>
</feature>
<feature type="region of interest" description="Disordered" evidence="1">
    <location>
        <begin position="96"/>
        <end position="137"/>
    </location>
</feature>
<dbReference type="EMBL" id="CP039355">
    <property type="protein sequence ID" value="QCE14963.1"/>
    <property type="molecule type" value="Genomic_DNA"/>
</dbReference>
<evidence type="ECO:0000313" key="3">
    <source>
        <dbReference type="Proteomes" id="UP000501690"/>
    </source>
</evidence>
<proteinExistence type="predicted"/>
<dbReference type="Proteomes" id="UP000501690">
    <property type="component" value="Linkage Group LG11"/>
</dbReference>
<keyword evidence="3" id="KW-1185">Reference proteome</keyword>
<evidence type="ECO:0000256" key="1">
    <source>
        <dbReference type="SAM" id="MobiDB-lite"/>
    </source>
</evidence>
<feature type="compositionally biased region" description="Polar residues" evidence="1">
    <location>
        <begin position="96"/>
        <end position="112"/>
    </location>
</feature>
<protein>
    <submittedName>
        <fullName evidence="2">Uncharacterized protein</fullName>
    </submittedName>
</protein>
<evidence type="ECO:0000313" key="2">
    <source>
        <dbReference type="EMBL" id="QCE14963.1"/>
    </source>
</evidence>